<comment type="subcellular location">
    <subcellularLocation>
        <location evidence="1">Membrane</location>
        <topology evidence="1">Multi-pass membrane protein</topology>
    </subcellularLocation>
</comment>
<reference evidence="6 7" key="1">
    <citation type="submission" date="2017-05" db="EMBL/GenBank/DDBJ databases">
        <title>Full genome sequence of Pseudorhodoplanes sinuspersici.</title>
        <authorList>
            <person name="Dastgheib S.M.M."/>
            <person name="Shavandi M."/>
            <person name="Tirandaz H."/>
        </authorList>
    </citation>
    <scope>NUCLEOTIDE SEQUENCE [LARGE SCALE GENOMIC DNA]</scope>
    <source>
        <strain evidence="6 7">RIPI110</strain>
    </source>
</reference>
<dbReference type="Pfam" id="PF04138">
    <property type="entry name" value="GtrA_DPMS_TM"/>
    <property type="match status" value="1"/>
</dbReference>
<evidence type="ECO:0000256" key="2">
    <source>
        <dbReference type="ARBA" id="ARBA00009399"/>
    </source>
</evidence>
<dbReference type="GO" id="GO:0005886">
    <property type="term" value="C:plasma membrane"/>
    <property type="evidence" value="ECO:0007669"/>
    <property type="project" value="TreeGrafter"/>
</dbReference>
<keyword evidence="4" id="KW-1133">Transmembrane helix</keyword>
<dbReference type="EMBL" id="CP021112">
    <property type="protein sequence ID" value="ARQ01258.1"/>
    <property type="molecule type" value="Genomic_DNA"/>
</dbReference>
<dbReference type="InterPro" id="IPR051401">
    <property type="entry name" value="GtrA_CellWall_Glycosyl"/>
</dbReference>
<dbReference type="PANTHER" id="PTHR38459">
    <property type="entry name" value="PROPHAGE BACTOPRENOL-LINKED GLUCOSE TRANSLOCASE HOMOLOG"/>
    <property type="match status" value="1"/>
</dbReference>
<proteinExistence type="inferred from homology"/>
<dbReference type="AlphaFoldDB" id="A0A1W6ZVG3"/>
<comment type="similarity">
    <text evidence="2">Belongs to the GtrA family.</text>
</comment>
<dbReference type="STRING" id="1235591.CAK95_20785"/>
<organism evidence="6 7">
    <name type="scientific">Pseudorhodoplanes sinuspersici</name>
    <dbReference type="NCBI Taxonomy" id="1235591"/>
    <lineage>
        <taxon>Bacteria</taxon>
        <taxon>Pseudomonadati</taxon>
        <taxon>Pseudomonadota</taxon>
        <taxon>Alphaproteobacteria</taxon>
        <taxon>Hyphomicrobiales</taxon>
        <taxon>Pseudorhodoplanes</taxon>
    </lineage>
</organism>
<evidence type="ECO:0000256" key="3">
    <source>
        <dbReference type="ARBA" id="ARBA00022692"/>
    </source>
</evidence>
<dbReference type="RefSeq" id="WP_086089652.1">
    <property type="nucleotide sequence ID" value="NZ_CP021112.1"/>
</dbReference>
<protein>
    <submittedName>
        <fullName evidence="6">Sugar translocase</fullName>
    </submittedName>
</protein>
<sequence>MQALLQNQVVRFLLLGGLAAAINWLVRFPLSLIMPLSAAVLVAYAIGMSAGFCLYRTYVFPGSNRPMAQQIIVFLLVNLVGAVVVLALTLALLNLQGGMPLPDTIKEGLAHGVAIGIGAVVNFFGHKLLTFSVARTHRA</sequence>
<accession>A0A1W6ZVG3</accession>
<keyword evidence="3" id="KW-0812">Transmembrane</keyword>
<dbReference type="OrthoDB" id="7060875at2"/>
<keyword evidence="7" id="KW-1185">Reference proteome</keyword>
<dbReference type="KEGG" id="psin:CAK95_20785"/>
<dbReference type="Proteomes" id="UP000194137">
    <property type="component" value="Chromosome"/>
</dbReference>
<dbReference type="PANTHER" id="PTHR38459:SF1">
    <property type="entry name" value="PROPHAGE BACTOPRENOL-LINKED GLUCOSE TRANSLOCASE HOMOLOG"/>
    <property type="match status" value="1"/>
</dbReference>
<dbReference type="InterPro" id="IPR007267">
    <property type="entry name" value="GtrA_DPMS_TM"/>
</dbReference>
<evidence type="ECO:0000313" key="7">
    <source>
        <dbReference type="Proteomes" id="UP000194137"/>
    </source>
</evidence>
<name>A0A1W6ZVG3_9HYPH</name>
<gene>
    <name evidence="6" type="ORF">CAK95_20785</name>
</gene>
<evidence type="ECO:0000313" key="6">
    <source>
        <dbReference type="EMBL" id="ARQ01258.1"/>
    </source>
</evidence>
<evidence type="ECO:0000256" key="4">
    <source>
        <dbReference type="ARBA" id="ARBA00022989"/>
    </source>
</evidence>
<evidence type="ECO:0000256" key="1">
    <source>
        <dbReference type="ARBA" id="ARBA00004141"/>
    </source>
</evidence>
<evidence type="ECO:0000256" key="5">
    <source>
        <dbReference type="ARBA" id="ARBA00023136"/>
    </source>
</evidence>
<dbReference type="GO" id="GO:0000271">
    <property type="term" value="P:polysaccharide biosynthetic process"/>
    <property type="evidence" value="ECO:0007669"/>
    <property type="project" value="InterPro"/>
</dbReference>
<keyword evidence="5" id="KW-0472">Membrane</keyword>